<name>A0A8B8E4Q6_CRAVI</name>
<dbReference type="Proteomes" id="UP000694844">
    <property type="component" value="Chromosome 4"/>
</dbReference>
<sequence length="167" mass="19437">MKYHFLSLLLIFQFLDLSEEKKGVRMVIEEMSFLFSVSQGHFERCAATIRTPMLAPAIPFNETQNINISDCDHGKLTFNVRYPRYPPDPKVASVVDVSFASFNIDNPPTCSIPWNYTYRYPTERSYSSLPGCFIKVVQPAFDFYVEHSFFFKIHDWKGHFETTIVPE</sequence>
<dbReference type="RefSeq" id="XP_022334689.1">
    <property type="nucleotide sequence ID" value="XM_022478981.1"/>
</dbReference>
<evidence type="ECO:0000313" key="3">
    <source>
        <dbReference type="RefSeq" id="XP_022334689.1"/>
    </source>
</evidence>
<dbReference type="GeneID" id="111131444"/>
<reference evidence="3" key="1">
    <citation type="submission" date="2025-08" db="UniProtKB">
        <authorList>
            <consortium name="RefSeq"/>
        </authorList>
    </citation>
    <scope>IDENTIFICATION</scope>
    <source>
        <tissue evidence="3">Whole sample</tissue>
    </source>
</reference>
<organism evidence="2 3">
    <name type="scientific">Crassostrea virginica</name>
    <name type="common">Eastern oyster</name>
    <dbReference type="NCBI Taxonomy" id="6565"/>
    <lineage>
        <taxon>Eukaryota</taxon>
        <taxon>Metazoa</taxon>
        <taxon>Spiralia</taxon>
        <taxon>Lophotrochozoa</taxon>
        <taxon>Mollusca</taxon>
        <taxon>Bivalvia</taxon>
        <taxon>Autobranchia</taxon>
        <taxon>Pteriomorphia</taxon>
        <taxon>Ostreida</taxon>
        <taxon>Ostreoidea</taxon>
        <taxon>Ostreidae</taxon>
        <taxon>Crassostrea</taxon>
    </lineage>
</organism>
<accession>A0A8B8E4Q6</accession>
<keyword evidence="1" id="KW-0732">Signal</keyword>
<feature type="signal peptide" evidence="1">
    <location>
        <begin position="1"/>
        <end position="20"/>
    </location>
</feature>
<gene>
    <name evidence="3" type="primary">LOC111131444</name>
</gene>
<dbReference type="OrthoDB" id="6123387at2759"/>
<proteinExistence type="predicted"/>
<evidence type="ECO:0000313" key="2">
    <source>
        <dbReference type="Proteomes" id="UP000694844"/>
    </source>
</evidence>
<dbReference type="KEGG" id="cvn:111131444"/>
<protein>
    <submittedName>
        <fullName evidence="3">Uncharacterized protein LOC111131444</fullName>
    </submittedName>
</protein>
<dbReference type="AlphaFoldDB" id="A0A8B8E4Q6"/>
<keyword evidence="2" id="KW-1185">Reference proteome</keyword>
<evidence type="ECO:0000256" key="1">
    <source>
        <dbReference type="SAM" id="SignalP"/>
    </source>
</evidence>
<feature type="chain" id="PRO_5034845905" evidence="1">
    <location>
        <begin position="21"/>
        <end position="167"/>
    </location>
</feature>